<dbReference type="InterPro" id="IPR018181">
    <property type="entry name" value="Heat_shock_70_CS"/>
</dbReference>
<dbReference type="Gene3D" id="3.90.640.10">
    <property type="entry name" value="Actin, Chain A, domain 4"/>
    <property type="match status" value="1"/>
</dbReference>
<evidence type="ECO:0000256" key="1">
    <source>
        <dbReference type="ARBA" id="ARBA00022741"/>
    </source>
</evidence>
<evidence type="ECO:0000313" key="5">
    <source>
        <dbReference type="Proteomes" id="UP001628156"/>
    </source>
</evidence>
<sequence>MSLQKLNVPIHVGIDLGTTYSSIAIYSENEKNPIEVLEISNNEFSIPSWVEIFKGNNGVRKYNVGIRANISGGICLHDSKRLIGETVKHYNEQKDLLPTFTSFEVSTDNNEIKMCVEDPLDSSKQETFYPIEVSAMILRTLYNILIKRIGNRKIGKVVITVPVSFSPKQKKETIQACKMSGFEDISLLHEPTASVIEFDREFHLKDKSKIIVIDCGEGTTDVACCITHRDGMPTYEKLDNEEIRNSILDKVKETLKTKPDELYLFEPEKWYELPSTRQLKRDICLRIDKLTRSASRILSQDKPFIFNTSEINPNWNSEITLKLKDLRKQQESNILNEIKTECIWNESDLNLGGNNFDDSLIKIIIDKIKQHLGDSTFKRLFEVKNSDTKKIKKMKLRAMKKIRTIAEDVKKSFSGNLSYSPIELFSICNELDGTIKVTREEFEEQCKKDELLERIKRCIENVMKGADWNVSDVDYVLPIGGSCCIPLVKKTFCDMFGKDKVVGPSFNPYTSVVKGAAVRAYQLSINKEESIEEMPYTLGFGLVNNKYDVFAPKGRKLPITFDGVCANEYDNQKAVNISIYRGEGQKTNDEGMELVTEVTIEGLPPGLKAGEFKMIYQTTVNRSGLVEVEIFNKDTGKHLEKMKAFVNLGFDEEKLKKIQQHLEPYFRNSE</sequence>
<evidence type="ECO:0000256" key="2">
    <source>
        <dbReference type="ARBA" id="ARBA00022840"/>
    </source>
</evidence>
<dbReference type="Proteomes" id="UP001628156">
    <property type="component" value="Unassembled WGS sequence"/>
</dbReference>
<accession>A0ABQ0D9F7</accession>
<evidence type="ECO:0000256" key="3">
    <source>
        <dbReference type="RuleBase" id="RU003322"/>
    </source>
</evidence>
<keyword evidence="5" id="KW-1185">Reference proteome</keyword>
<dbReference type="InterPro" id="IPR029047">
    <property type="entry name" value="HSP70_peptide-bd_sf"/>
</dbReference>
<comment type="caution">
    <text evidence="4">The sequence shown here is derived from an EMBL/GenBank/DDBJ whole genome shotgun (WGS) entry which is preliminary data.</text>
</comment>
<gene>
    <name evidence="4" type="ORF">ENUP19_0036G0040</name>
</gene>
<keyword evidence="1 3" id="KW-0547">Nucleotide-binding</keyword>
<dbReference type="PROSITE" id="PS00297">
    <property type="entry name" value="HSP70_1"/>
    <property type="match status" value="1"/>
</dbReference>
<dbReference type="PANTHER" id="PTHR19375">
    <property type="entry name" value="HEAT SHOCK PROTEIN 70KDA"/>
    <property type="match status" value="1"/>
</dbReference>
<organism evidence="4 5">
    <name type="scientific">Entamoeba nuttalli</name>
    <dbReference type="NCBI Taxonomy" id="412467"/>
    <lineage>
        <taxon>Eukaryota</taxon>
        <taxon>Amoebozoa</taxon>
        <taxon>Evosea</taxon>
        <taxon>Archamoebae</taxon>
        <taxon>Mastigamoebida</taxon>
        <taxon>Entamoebidae</taxon>
        <taxon>Entamoeba</taxon>
    </lineage>
</organism>
<dbReference type="EMBL" id="BAAFRS010000036">
    <property type="protein sequence ID" value="GAB1219469.1"/>
    <property type="molecule type" value="Genomic_DNA"/>
</dbReference>
<dbReference type="Gene3D" id="3.30.420.40">
    <property type="match status" value="4"/>
</dbReference>
<dbReference type="Pfam" id="PF00012">
    <property type="entry name" value="HSP70"/>
    <property type="match status" value="2"/>
</dbReference>
<name>A0ABQ0D9F7_9EUKA</name>
<reference evidence="4 5" key="1">
    <citation type="journal article" date="2019" name="PLoS Negl. Trop. Dis.">
        <title>Whole genome sequencing of Entamoeba nuttalli reveals mammalian host-related molecular signatures and a novel octapeptide-repeat surface protein.</title>
        <authorList>
            <person name="Tanaka M."/>
            <person name="Makiuchi T."/>
            <person name="Komiyama T."/>
            <person name="Shiina T."/>
            <person name="Osaki K."/>
            <person name="Tachibana H."/>
        </authorList>
    </citation>
    <scope>NUCLEOTIDE SEQUENCE [LARGE SCALE GENOMIC DNA]</scope>
    <source>
        <strain evidence="4 5">P19-061405</strain>
    </source>
</reference>
<dbReference type="SUPFAM" id="SSF100920">
    <property type="entry name" value="Heat shock protein 70kD (HSP70), peptide-binding domain"/>
    <property type="match status" value="1"/>
</dbReference>
<dbReference type="Gene3D" id="2.60.34.10">
    <property type="entry name" value="Substrate Binding Domain Of DNAk, Chain A, domain 1"/>
    <property type="match status" value="1"/>
</dbReference>
<proteinExistence type="inferred from homology"/>
<dbReference type="InterPro" id="IPR013126">
    <property type="entry name" value="Hsp_70_fam"/>
</dbReference>
<evidence type="ECO:0000313" key="4">
    <source>
        <dbReference type="EMBL" id="GAB1219469.1"/>
    </source>
</evidence>
<evidence type="ECO:0008006" key="6">
    <source>
        <dbReference type="Google" id="ProtNLM"/>
    </source>
</evidence>
<protein>
    <recommendedName>
        <fullName evidence="6">Heat shock protein 70</fullName>
    </recommendedName>
</protein>
<comment type="similarity">
    <text evidence="3">Belongs to the heat shock protein 70 family.</text>
</comment>
<dbReference type="Gene3D" id="3.30.30.30">
    <property type="match status" value="1"/>
</dbReference>
<keyword evidence="2 3" id="KW-0067">ATP-binding</keyword>
<dbReference type="InterPro" id="IPR043129">
    <property type="entry name" value="ATPase_NBD"/>
</dbReference>
<dbReference type="SUPFAM" id="SSF53067">
    <property type="entry name" value="Actin-like ATPase domain"/>
    <property type="match status" value="2"/>
</dbReference>